<dbReference type="Proteomes" id="UP000053557">
    <property type="component" value="Unassembled WGS sequence"/>
</dbReference>
<evidence type="ECO:0000256" key="2">
    <source>
        <dbReference type="ARBA" id="ARBA00022723"/>
    </source>
</evidence>
<dbReference type="AlphaFoldDB" id="A0A101XQI3"/>
<dbReference type="Pfam" id="PF05163">
    <property type="entry name" value="DinB"/>
    <property type="match status" value="1"/>
</dbReference>
<evidence type="ECO:0000256" key="1">
    <source>
        <dbReference type="ARBA" id="ARBA00008635"/>
    </source>
</evidence>
<keyword evidence="2 3" id="KW-0479">Metal-binding</keyword>
<comment type="similarity">
    <text evidence="1">Belongs to the DinB family.</text>
</comment>
<dbReference type="PANTHER" id="PTHR37302:SF3">
    <property type="entry name" value="DAMAGE-INDUCIBLE PROTEIN DINB"/>
    <property type="match status" value="1"/>
</dbReference>
<dbReference type="EMBL" id="LPVJ01000044">
    <property type="protein sequence ID" value="KUO95647.1"/>
    <property type="molecule type" value="Genomic_DNA"/>
</dbReference>
<dbReference type="SUPFAM" id="SSF109854">
    <property type="entry name" value="DinB/YfiT-like putative metalloenzymes"/>
    <property type="match status" value="1"/>
</dbReference>
<evidence type="ECO:0000256" key="3">
    <source>
        <dbReference type="PIRSR" id="PIRSR607837-1"/>
    </source>
</evidence>
<dbReference type="PANTHER" id="PTHR37302">
    <property type="entry name" value="SLR1116 PROTEIN"/>
    <property type="match status" value="1"/>
</dbReference>
<dbReference type="OrthoDB" id="25666at2"/>
<dbReference type="Gene3D" id="1.20.120.450">
    <property type="entry name" value="dinb family like domain"/>
    <property type="match status" value="1"/>
</dbReference>
<proteinExistence type="inferred from homology"/>
<protein>
    <recommendedName>
        <fullName evidence="6">Damage-inducible protein DinB</fullName>
    </recommendedName>
</protein>
<organism evidence="4 5">
    <name type="scientific">Ferroacidibacillus organovorans</name>
    <dbReference type="NCBI Taxonomy" id="1765683"/>
    <lineage>
        <taxon>Bacteria</taxon>
        <taxon>Bacillati</taxon>
        <taxon>Bacillota</taxon>
        <taxon>Bacilli</taxon>
        <taxon>Bacillales</taxon>
        <taxon>Alicyclobacillaceae</taxon>
        <taxon>Ferroacidibacillus</taxon>
    </lineage>
</organism>
<comment type="caution">
    <text evidence="4">The sequence shown here is derived from an EMBL/GenBank/DDBJ whole genome shotgun (WGS) entry which is preliminary data.</text>
</comment>
<dbReference type="InterPro" id="IPR034660">
    <property type="entry name" value="DinB/YfiT-like"/>
</dbReference>
<gene>
    <name evidence="4" type="ORF">ATW55_15285</name>
</gene>
<evidence type="ECO:0008006" key="6">
    <source>
        <dbReference type="Google" id="ProtNLM"/>
    </source>
</evidence>
<evidence type="ECO:0000313" key="5">
    <source>
        <dbReference type="Proteomes" id="UP000053557"/>
    </source>
</evidence>
<dbReference type="RefSeq" id="WP_067716603.1">
    <property type="nucleotide sequence ID" value="NZ_LPVJ01000044.1"/>
</dbReference>
<name>A0A101XQI3_9BACL</name>
<keyword evidence="5" id="KW-1185">Reference proteome</keyword>
<reference evidence="4 5" key="1">
    <citation type="submission" date="2015-12" db="EMBL/GenBank/DDBJ databases">
        <title>Draft genome sequence of Acidibacillus ferrooxidans ITV001, isolated from a chalcopyrite acid mine drainage site in Brazil.</title>
        <authorList>
            <person name="Dall'Agnol H."/>
            <person name="Nancucheo I."/>
            <person name="Johnson B."/>
            <person name="Oliveira R."/>
            <person name="Leite L."/>
            <person name="Pylro V."/>
            <person name="Nunes G.L."/>
            <person name="Tzotzos G."/>
            <person name="Fernandes G.R."/>
            <person name="Dutra J."/>
            <person name="Orellana S.C."/>
            <person name="Oliveira G."/>
        </authorList>
    </citation>
    <scope>NUCLEOTIDE SEQUENCE [LARGE SCALE GENOMIC DNA]</scope>
    <source>
        <strain evidence="5">ITV01</strain>
    </source>
</reference>
<dbReference type="GO" id="GO:0046872">
    <property type="term" value="F:metal ion binding"/>
    <property type="evidence" value="ECO:0007669"/>
    <property type="project" value="UniProtKB-KW"/>
</dbReference>
<evidence type="ECO:0000313" key="4">
    <source>
        <dbReference type="EMBL" id="KUO95647.1"/>
    </source>
</evidence>
<feature type="binding site" evidence="3">
    <location>
        <position position="44"/>
    </location>
    <ligand>
        <name>a divalent metal cation</name>
        <dbReference type="ChEBI" id="CHEBI:60240"/>
    </ligand>
</feature>
<accession>A0A101XQI3</accession>
<dbReference type="InterPro" id="IPR007837">
    <property type="entry name" value="DinB"/>
</dbReference>
<sequence>MLTLFRYNWQVREEWFDWCEGVPDEELTRQRIGGVGSFLRTLWHIVDSEYSWIRAMEGKPDVQLPFEVELSNLV</sequence>